<accession>A0ABR6RGY3</accession>
<proteinExistence type="predicted"/>
<dbReference type="PROSITE" id="PS50240">
    <property type="entry name" value="TRYPSIN_DOM"/>
    <property type="match status" value="1"/>
</dbReference>
<dbReference type="InterPro" id="IPR018114">
    <property type="entry name" value="TRYPSIN_HIS"/>
</dbReference>
<evidence type="ECO:0000259" key="1">
    <source>
        <dbReference type="PROSITE" id="PS50240"/>
    </source>
</evidence>
<dbReference type="RefSeq" id="WP_184708867.1">
    <property type="nucleotide sequence ID" value="NZ_JACHKZ010000014.1"/>
</dbReference>
<keyword evidence="3" id="KW-1185">Reference proteome</keyword>
<dbReference type="InterPro" id="IPR043504">
    <property type="entry name" value="Peptidase_S1_PA_chymotrypsin"/>
</dbReference>
<protein>
    <recommendedName>
        <fullName evidence="1">Peptidase S1 domain-containing protein</fullName>
    </recommendedName>
</protein>
<name>A0ABR6RGY3_9BURK</name>
<organism evidence="2 3">
    <name type="scientific">Comamonas odontotermitis</name>
    <dbReference type="NCBI Taxonomy" id="379895"/>
    <lineage>
        <taxon>Bacteria</taxon>
        <taxon>Pseudomonadati</taxon>
        <taxon>Pseudomonadota</taxon>
        <taxon>Betaproteobacteria</taxon>
        <taxon>Burkholderiales</taxon>
        <taxon>Comamonadaceae</taxon>
        <taxon>Comamonas</taxon>
    </lineage>
</organism>
<dbReference type="Pfam" id="PF13365">
    <property type="entry name" value="Trypsin_2"/>
    <property type="match status" value="1"/>
</dbReference>
<dbReference type="SUPFAM" id="SSF50494">
    <property type="entry name" value="Trypsin-like serine proteases"/>
    <property type="match status" value="1"/>
</dbReference>
<dbReference type="PANTHER" id="PTHR36234">
    <property type="entry name" value="LYSYL ENDOPEPTIDASE"/>
    <property type="match status" value="1"/>
</dbReference>
<dbReference type="EMBL" id="JACHKZ010000014">
    <property type="protein sequence ID" value="MBB6578425.1"/>
    <property type="molecule type" value="Genomic_DNA"/>
</dbReference>
<dbReference type="Proteomes" id="UP000562492">
    <property type="component" value="Unassembled WGS sequence"/>
</dbReference>
<gene>
    <name evidence="2" type="ORF">HNP33_002507</name>
</gene>
<evidence type="ECO:0000313" key="2">
    <source>
        <dbReference type="EMBL" id="MBB6578425.1"/>
    </source>
</evidence>
<dbReference type="InterPro" id="IPR001254">
    <property type="entry name" value="Trypsin_dom"/>
</dbReference>
<dbReference type="InterPro" id="IPR009003">
    <property type="entry name" value="Peptidase_S1_PA"/>
</dbReference>
<dbReference type="Gene3D" id="2.40.10.10">
    <property type="entry name" value="Trypsin-like serine proteases"/>
    <property type="match status" value="2"/>
</dbReference>
<feature type="domain" description="Peptidase S1" evidence="1">
    <location>
        <begin position="189"/>
        <end position="469"/>
    </location>
</feature>
<dbReference type="InterPro" id="IPR043708">
    <property type="entry name" value="DUF5648"/>
</dbReference>
<dbReference type="PROSITE" id="PS00134">
    <property type="entry name" value="TRYPSIN_HIS"/>
    <property type="match status" value="1"/>
</dbReference>
<evidence type="ECO:0000313" key="3">
    <source>
        <dbReference type="Proteomes" id="UP000562492"/>
    </source>
</evidence>
<dbReference type="PANTHER" id="PTHR36234:SF5">
    <property type="entry name" value="LYSYL ENDOPEPTIDASE"/>
    <property type="match status" value="1"/>
</dbReference>
<comment type="caution">
    <text evidence="2">The sequence shown here is derived from an EMBL/GenBank/DDBJ whole genome shotgun (WGS) entry which is preliminary data.</text>
</comment>
<dbReference type="Pfam" id="PF18885">
    <property type="entry name" value="DUF5648"/>
    <property type="match status" value="1"/>
</dbReference>
<reference evidence="2 3" key="1">
    <citation type="submission" date="2020-08" db="EMBL/GenBank/DDBJ databases">
        <title>Functional genomics of gut bacteria from endangered species of beetles.</title>
        <authorList>
            <person name="Carlos-Shanley C."/>
        </authorList>
    </citation>
    <scope>NUCLEOTIDE SEQUENCE [LARGE SCALE GENOMIC DNA]</scope>
    <source>
        <strain evidence="2 3">S00124</strain>
    </source>
</reference>
<sequence length="622" mass="67168">MSFCAMFSGLRRCGLFVALWLLGQAWAAQAVLQVDALRMEPKERAGELRQAAALVASQVSLVEMPSWDAAKAQLLESQGARQIGVGRPLASLQTPEQMRNLLEWHGLPNGGRAAALQWAPDGAFGLRLGVVFAALPEAAVFRMYASQQAAASYEVTGAALLERLPPDPATGARTWWTPDLGPTPVLEILLPATVADAQLAMAVPWVSQVVMPPTPLAQAEPAKRLSNDCQQDVNCQAALLDQRDAVMRMVYVSETNTFQCTGTLVNNPKQDQTPYVLTAAHCARDQATASTLQTMWFYYSQSCNSENLSANYAERYGGARWLATSFGNDMTLLQLNDAPPPGALFAGWDASAVPMATAAAGLHHPHGDLLMISKGRIQEQASCYLDYTSSRASLSCDPGAAEDGGFYRLAVDSGGIEGGSSGSALFVNGRVVGTLTGGDNWCPAKGVVYGRLDQAVASTFSPWLGNASFALDSSAAAPVYRFHIPKSGADFFTISAQERDAVIAGLPGTINYEGIAFYASEQQRPRMLAVYRYFNPDVVAHFYTTSEAERQFVRQYHPSWQEDGIAWWVPAQGGDGAVPMYRSYQYGTGAHHYTADPAVRDTWLGNPDLLYDGLAYYVWAAP</sequence>